<dbReference type="Proteomes" id="UP000054630">
    <property type="component" value="Unassembled WGS sequence"/>
</dbReference>
<protein>
    <submittedName>
        <fullName evidence="1">Uncharacterized protein</fullName>
    </submittedName>
</protein>
<evidence type="ECO:0000313" key="1">
    <source>
        <dbReference type="EMBL" id="KRX19153.1"/>
    </source>
</evidence>
<dbReference type="AlphaFoldDB" id="A0A0V0RXE4"/>
<sequence length="108" mass="12297">MNALSIVGQFVDFCPKNRTERLKKWGSTVGNVEQIVRRCKIRNSRTRPVTRLLYQYSLMKNALATALSNLPNSVASLQQITSINSKFIPPYVSLIPHHQQSCYQDTES</sequence>
<accession>A0A0V0RXE4</accession>
<organism evidence="1 2">
    <name type="scientific">Trichinella nelsoni</name>
    <dbReference type="NCBI Taxonomy" id="6336"/>
    <lineage>
        <taxon>Eukaryota</taxon>
        <taxon>Metazoa</taxon>
        <taxon>Ecdysozoa</taxon>
        <taxon>Nematoda</taxon>
        <taxon>Enoplea</taxon>
        <taxon>Dorylaimia</taxon>
        <taxon>Trichinellida</taxon>
        <taxon>Trichinellidae</taxon>
        <taxon>Trichinella</taxon>
    </lineage>
</organism>
<comment type="caution">
    <text evidence="1">The sequence shown here is derived from an EMBL/GenBank/DDBJ whole genome shotgun (WGS) entry which is preliminary data.</text>
</comment>
<gene>
    <name evidence="1" type="ORF">T07_9981</name>
</gene>
<dbReference type="EMBL" id="JYDL01000062">
    <property type="protein sequence ID" value="KRX19153.1"/>
    <property type="molecule type" value="Genomic_DNA"/>
</dbReference>
<dbReference type="OrthoDB" id="10365353at2759"/>
<keyword evidence="2" id="KW-1185">Reference proteome</keyword>
<name>A0A0V0RXE4_9BILA</name>
<evidence type="ECO:0000313" key="2">
    <source>
        <dbReference type="Proteomes" id="UP000054630"/>
    </source>
</evidence>
<reference evidence="1 2" key="1">
    <citation type="submission" date="2015-01" db="EMBL/GenBank/DDBJ databases">
        <title>Evolution of Trichinella species and genotypes.</title>
        <authorList>
            <person name="Korhonen P.K."/>
            <person name="Edoardo P."/>
            <person name="Giuseppe L.R."/>
            <person name="Gasser R.B."/>
        </authorList>
    </citation>
    <scope>NUCLEOTIDE SEQUENCE [LARGE SCALE GENOMIC DNA]</scope>
    <source>
        <strain evidence="1">ISS37</strain>
    </source>
</reference>
<proteinExistence type="predicted"/>